<dbReference type="GO" id="GO:0006955">
    <property type="term" value="P:immune response"/>
    <property type="evidence" value="ECO:0007669"/>
    <property type="project" value="TreeGrafter"/>
</dbReference>
<proteinExistence type="predicted"/>
<dbReference type="EMBL" id="AYCK01022965">
    <property type="status" value="NOT_ANNOTATED_CDS"/>
    <property type="molecule type" value="Genomic_DNA"/>
</dbReference>
<dbReference type="PANTHER" id="PTHR14241">
    <property type="entry name" value="INTERFERON-INDUCED PROTEIN 44"/>
    <property type="match status" value="1"/>
</dbReference>
<dbReference type="CDD" id="cd00882">
    <property type="entry name" value="Ras_like_GTPase"/>
    <property type="match status" value="1"/>
</dbReference>
<protein>
    <recommendedName>
        <fullName evidence="3">G domain-containing protein</fullName>
    </recommendedName>
</protein>
<dbReference type="SUPFAM" id="SSF52540">
    <property type="entry name" value="P-loop containing nucleoside triphosphate hydrolases"/>
    <property type="match status" value="1"/>
</dbReference>
<dbReference type="InterPro" id="IPR027417">
    <property type="entry name" value="P-loop_NTPase"/>
</dbReference>
<evidence type="ECO:0008006" key="3">
    <source>
        <dbReference type="Google" id="ProtNLM"/>
    </source>
</evidence>
<reference evidence="1" key="2">
    <citation type="submission" date="2025-08" db="UniProtKB">
        <authorList>
            <consortium name="Ensembl"/>
        </authorList>
    </citation>
    <scope>IDENTIFICATION</scope>
</reference>
<dbReference type="EMBL" id="AYCK01022964">
    <property type="status" value="NOT_ANNOTATED_CDS"/>
    <property type="molecule type" value="Genomic_DNA"/>
</dbReference>
<reference evidence="1" key="3">
    <citation type="submission" date="2025-09" db="UniProtKB">
        <authorList>
            <consortium name="Ensembl"/>
        </authorList>
    </citation>
    <scope>IDENTIFICATION</scope>
</reference>
<dbReference type="Ensembl" id="ENSPFOT00000010623.1">
    <property type="protein sequence ID" value="ENSPFOP00000010608.1"/>
    <property type="gene ID" value="ENSPFOG00000010637.1"/>
</dbReference>
<dbReference type="Gene3D" id="3.40.50.300">
    <property type="entry name" value="P-loop containing nucleotide triphosphate hydrolases"/>
    <property type="match status" value="1"/>
</dbReference>
<reference evidence="2" key="1">
    <citation type="submission" date="2013-10" db="EMBL/GenBank/DDBJ databases">
        <authorList>
            <person name="Schartl M."/>
            <person name="Warren W."/>
        </authorList>
    </citation>
    <scope>NUCLEOTIDE SEQUENCE [LARGE SCALE GENOMIC DNA]</scope>
    <source>
        <strain evidence="2">female</strain>
    </source>
</reference>
<dbReference type="AlphaFoldDB" id="A0A087XXV5"/>
<dbReference type="OMA" id="EFRSEPN"/>
<evidence type="ECO:0000313" key="1">
    <source>
        <dbReference type="Ensembl" id="ENSPFOP00000010608.1"/>
    </source>
</evidence>
<sequence>LSNYTKILNVQENDEGVLFSYCRKSTILTTPWREIKWGNNDEPLQYMKNFQPQNKRAKAIRVLLYGPVGVGKSSFITSVNSILQGRMTNKALASATTSDQSFTKVYQTYKIKKEGRGDFYPFVFNDIMGLEDGVGRGVRTDDIILALKGHVKDGYKFSSSSSLSAGDSGYKRFPSLSDRVHVLVCVYSANAPQMNSSVLKKMKEIREAASDLGIPQLAILTHIDAACGETEKNLKNVYRSKYLKKKMADFSSSLGIPMNCILPVKNYSSETYLDSDIDALILSALKLMIDFGDDYTDT</sequence>
<evidence type="ECO:0000313" key="2">
    <source>
        <dbReference type="Proteomes" id="UP000028760"/>
    </source>
</evidence>
<organism evidence="1 2">
    <name type="scientific">Poecilia formosa</name>
    <name type="common">Amazon molly</name>
    <name type="synonym">Limia formosa</name>
    <dbReference type="NCBI Taxonomy" id="48698"/>
    <lineage>
        <taxon>Eukaryota</taxon>
        <taxon>Metazoa</taxon>
        <taxon>Chordata</taxon>
        <taxon>Craniata</taxon>
        <taxon>Vertebrata</taxon>
        <taxon>Euteleostomi</taxon>
        <taxon>Actinopterygii</taxon>
        <taxon>Neopterygii</taxon>
        <taxon>Teleostei</taxon>
        <taxon>Neoteleostei</taxon>
        <taxon>Acanthomorphata</taxon>
        <taxon>Ovalentaria</taxon>
        <taxon>Atherinomorphae</taxon>
        <taxon>Cyprinodontiformes</taxon>
        <taxon>Poeciliidae</taxon>
        <taxon>Poeciliinae</taxon>
        <taxon>Poecilia</taxon>
    </lineage>
</organism>
<accession>A0A087XXV5</accession>
<dbReference type="Proteomes" id="UP000028760">
    <property type="component" value="Unassembled WGS sequence"/>
</dbReference>
<dbReference type="eggNOG" id="ENOG502S0VM">
    <property type="taxonomic scope" value="Eukaryota"/>
</dbReference>
<name>A0A087XXV5_POEFO</name>
<dbReference type="STRING" id="48698.ENSPFOP00000010608"/>
<dbReference type="PANTHER" id="PTHR14241:SF1">
    <property type="entry name" value="INTERFERON-INDUCED PROTEIN 44-RELATED"/>
    <property type="match status" value="1"/>
</dbReference>
<dbReference type="GeneTree" id="ENSGT00940000160560"/>
<keyword evidence="2" id="KW-1185">Reference proteome</keyword>